<accession>A0A7W8E510</accession>
<organism evidence="2 3">
    <name type="scientific">Granulicella aggregans</name>
    <dbReference type="NCBI Taxonomy" id="474949"/>
    <lineage>
        <taxon>Bacteria</taxon>
        <taxon>Pseudomonadati</taxon>
        <taxon>Acidobacteriota</taxon>
        <taxon>Terriglobia</taxon>
        <taxon>Terriglobales</taxon>
        <taxon>Acidobacteriaceae</taxon>
        <taxon>Granulicella</taxon>
    </lineage>
</organism>
<feature type="compositionally biased region" description="Low complexity" evidence="1">
    <location>
        <begin position="208"/>
        <end position="231"/>
    </location>
</feature>
<dbReference type="EMBL" id="JACHIP010000005">
    <property type="protein sequence ID" value="MBB5059116.1"/>
    <property type="molecule type" value="Genomic_DNA"/>
</dbReference>
<comment type="caution">
    <text evidence="2">The sequence shown here is derived from an EMBL/GenBank/DDBJ whole genome shotgun (WGS) entry which is preliminary data.</text>
</comment>
<feature type="region of interest" description="Disordered" evidence="1">
    <location>
        <begin position="506"/>
        <end position="525"/>
    </location>
</feature>
<dbReference type="Proteomes" id="UP000540989">
    <property type="component" value="Unassembled WGS sequence"/>
</dbReference>
<evidence type="ECO:0000256" key="1">
    <source>
        <dbReference type="SAM" id="MobiDB-lite"/>
    </source>
</evidence>
<keyword evidence="3" id="KW-1185">Reference proteome</keyword>
<dbReference type="RefSeq" id="WP_184220007.1">
    <property type="nucleotide sequence ID" value="NZ_JACHIP010000005.1"/>
</dbReference>
<feature type="region of interest" description="Disordered" evidence="1">
    <location>
        <begin position="206"/>
        <end position="232"/>
    </location>
</feature>
<dbReference type="AlphaFoldDB" id="A0A7W8E510"/>
<sequence length="525" mass="53313">MSNPPRQLLLCFLSRFGLLYLLAATIYSTTIYAQQIATPATSDIRPQREAAAATVTSTPVTTGGGTTGLVPVFTGASTVGNSIIRANSTSVGIGVAPSSYGVLDVGGPAIFRGSLGLARTGNASPSTGTNSVPLLFGFQYYNSAAKFVYNPYFSLQAEATGNNTANPAGTMSLLYYNGIGGKPAETGFYFNTNGTIHFAPSQTFPIDAGPSGPQGPAGATGPAGSQGPAGALSLPYQGSADGQGYYVFTILNTATDGSGGIYARGAQSSGGSADGGVGVKGLGGGNGSGVGSSGGDGVGGMGSASFTAGTYGGNGGTFRGGQGAGAGGDGVLAIGADSVGGNAAGGNGIDAYAGAGAVYAGAFHGNVDVSGNLSKAGGSFRIDHPLDPENKYLSHSFVESPDMKNIYDGNAITDSSGRATVELPDWFEALNRDFRYQLTTIGRPAKVWIAAKVSNNRFIIQTDEPGVEVSWQVTGIRQDAWAKAHRIPVVEDKAIPDKGKFLHPELFGHPEEDTVMQGSNPRRHR</sequence>
<feature type="compositionally biased region" description="Polar residues" evidence="1">
    <location>
        <begin position="516"/>
        <end position="525"/>
    </location>
</feature>
<proteinExistence type="predicted"/>
<evidence type="ECO:0000313" key="2">
    <source>
        <dbReference type="EMBL" id="MBB5059116.1"/>
    </source>
</evidence>
<name>A0A7W8E510_9BACT</name>
<evidence type="ECO:0000313" key="3">
    <source>
        <dbReference type="Proteomes" id="UP000540989"/>
    </source>
</evidence>
<reference evidence="2 3" key="1">
    <citation type="submission" date="2020-08" db="EMBL/GenBank/DDBJ databases">
        <title>Genomic Encyclopedia of Type Strains, Phase IV (KMG-V): Genome sequencing to study the core and pangenomes of soil and plant-associated prokaryotes.</title>
        <authorList>
            <person name="Whitman W."/>
        </authorList>
    </citation>
    <scope>NUCLEOTIDE SEQUENCE [LARGE SCALE GENOMIC DNA]</scope>
    <source>
        <strain evidence="2 3">M8UP14</strain>
    </source>
</reference>
<protein>
    <submittedName>
        <fullName evidence="2">Uncharacterized protein</fullName>
    </submittedName>
</protein>
<gene>
    <name evidence="2" type="ORF">HDF16_003839</name>
</gene>